<dbReference type="PANTHER" id="PTHR45737:SF6">
    <property type="entry name" value="VON WILLEBRAND FACTOR A DOMAIN-CONTAINING PROTEIN 5A"/>
    <property type="match status" value="1"/>
</dbReference>
<dbReference type="InParanoid" id="D2VNU1"/>
<dbReference type="InterPro" id="IPR013694">
    <property type="entry name" value="VIT"/>
</dbReference>
<accession>D2VNU1</accession>
<dbReference type="Pfam" id="PF09906">
    <property type="entry name" value="DUF2135"/>
    <property type="match status" value="1"/>
</dbReference>
<feature type="compositionally biased region" description="Pro residues" evidence="1">
    <location>
        <begin position="842"/>
        <end position="854"/>
    </location>
</feature>
<dbReference type="PANTHER" id="PTHR45737">
    <property type="entry name" value="VON WILLEBRAND FACTOR A DOMAIN-CONTAINING PROTEIN 5A"/>
    <property type="match status" value="1"/>
</dbReference>
<proteinExistence type="predicted"/>
<dbReference type="SUPFAM" id="SSF48452">
    <property type="entry name" value="TPR-like"/>
    <property type="match status" value="1"/>
</dbReference>
<feature type="region of interest" description="Disordered" evidence="1">
    <location>
        <begin position="808"/>
        <end position="868"/>
    </location>
</feature>
<gene>
    <name evidence="3" type="ORF">NAEGRDRAFT_80675</name>
</gene>
<dbReference type="InterPro" id="IPR011990">
    <property type="entry name" value="TPR-like_helical_dom_sf"/>
</dbReference>
<feature type="region of interest" description="Disordered" evidence="1">
    <location>
        <begin position="1"/>
        <end position="86"/>
    </location>
</feature>
<name>D2VNU1_NAEGR</name>
<evidence type="ECO:0000313" key="4">
    <source>
        <dbReference type="Proteomes" id="UP000006671"/>
    </source>
</evidence>
<dbReference type="KEGG" id="ngr:NAEGRDRAFT_80675"/>
<dbReference type="Proteomes" id="UP000006671">
    <property type="component" value="Unassembled WGS sequence"/>
</dbReference>
<dbReference type="Pfam" id="PF08487">
    <property type="entry name" value="VIT"/>
    <property type="match status" value="1"/>
</dbReference>
<feature type="compositionally biased region" description="Low complexity" evidence="1">
    <location>
        <begin position="55"/>
        <end position="70"/>
    </location>
</feature>
<evidence type="ECO:0000256" key="1">
    <source>
        <dbReference type="SAM" id="MobiDB-lite"/>
    </source>
</evidence>
<feature type="compositionally biased region" description="Low complexity" evidence="1">
    <location>
        <begin position="855"/>
        <end position="868"/>
    </location>
</feature>
<evidence type="ECO:0000259" key="2">
    <source>
        <dbReference type="PROSITE" id="PS51468"/>
    </source>
</evidence>
<organism evidence="4">
    <name type="scientific">Naegleria gruberi</name>
    <name type="common">Amoeba</name>
    <dbReference type="NCBI Taxonomy" id="5762"/>
    <lineage>
        <taxon>Eukaryota</taxon>
        <taxon>Discoba</taxon>
        <taxon>Heterolobosea</taxon>
        <taxon>Tetramitia</taxon>
        <taxon>Eutetramitia</taxon>
        <taxon>Vahlkampfiidae</taxon>
        <taxon>Naegleria</taxon>
    </lineage>
</organism>
<dbReference type="GeneID" id="8851153"/>
<feature type="compositionally biased region" description="Low complexity" evidence="1">
    <location>
        <begin position="23"/>
        <end position="36"/>
    </location>
</feature>
<evidence type="ECO:0000313" key="3">
    <source>
        <dbReference type="EMBL" id="EFC41554.1"/>
    </source>
</evidence>
<dbReference type="InterPro" id="IPR019220">
    <property type="entry name" value="DUF2135"/>
</dbReference>
<reference evidence="3 4" key="1">
    <citation type="journal article" date="2010" name="Cell">
        <title>The genome of Naegleria gruberi illuminates early eukaryotic versatility.</title>
        <authorList>
            <person name="Fritz-Laylin L.K."/>
            <person name="Prochnik S.E."/>
            <person name="Ginger M.L."/>
            <person name="Dacks J.B."/>
            <person name="Carpenter M.L."/>
            <person name="Field M.C."/>
            <person name="Kuo A."/>
            <person name="Paredez A."/>
            <person name="Chapman J."/>
            <person name="Pham J."/>
            <person name="Shu S."/>
            <person name="Neupane R."/>
            <person name="Cipriano M."/>
            <person name="Mancuso J."/>
            <person name="Tu H."/>
            <person name="Salamov A."/>
            <person name="Lindquist E."/>
            <person name="Shapiro H."/>
            <person name="Lucas S."/>
            <person name="Grigoriev I.V."/>
            <person name="Cande W.Z."/>
            <person name="Fulton C."/>
            <person name="Rokhsar D.S."/>
            <person name="Dawson S.C."/>
        </authorList>
    </citation>
    <scope>NUCLEOTIDE SEQUENCE [LARGE SCALE GENOMIC DNA]</scope>
    <source>
        <strain evidence="3 4">NEG-M</strain>
    </source>
</reference>
<feature type="domain" description="VIT" evidence="2">
    <location>
        <begin position="97"/>
        <end position="227"/>
    </location>
</feature>
<dbReference type="RefSeq" id="XP_002674298.1">
    <property type="nucleotide sequence ID" value="XM_002674252.1"/>
</dbReference>
<dbReference type="PROSITE" id="PS51468">
    <property type="entry name" value="VIT"/>
    <property type="match status" value="1"/>
</dbReference>
<protein>
    <submittedName>
        <fullName evidence="3">Predicted protein</fullName>
    </submittedName>
</protein>
<dbReference type="SMART" id="SM00609">
    <property type="entry name" value="VIT"/>
    <property type="match status" value="1"/>
</dbReference>
<sequence>MGFFKSKKSAAAVDEEISELEKSSTTPNNTETTSSKQPTATTPAKTEVLDKPQETSQPSISSTTNTTTNATDDKKEIATTTTTSKKDLPTDSFIHVQVTGEKFSDKASTLLPLVSHHVKCHVTYPIVQVVSTMTFNSPHGKTIEGELVLPMPDGATMMGYAMEVNGKLVDAVPVEKEKAKAVFESEVRAGGTVSIVEKLTQASNCFKTKVYPMHPNQDKTVQVKYQMMLKEKVESKDQETGTLQGSVFIPVAYLDFEKLRSDTNIEFTLNETSLQGYETELSMSLSKFGGEKIEKENQLLWTSKNVSKRSAYFQITKNQMSENMAGFNFSIKKEATSVNDILLAVENGYFMTSVPVPKIPEQLKNQSRIGDKIQLVWDCSLSQEAAHSKKVAKLRKIIEGVGATSIELTQFSCTTIKSQTFTNIDDLLKYVESEEFVYDGGSNMLLFDKNLLNDSVDYCIAFTDGVHTFGHEIGPMCSFGKPIYFVNFSSIVNSTLLKHISTKSGGIYLNANELSDDELINSIGKPVLSFAVADFEDADLTEVYPNEPITLVEGEIFKLYGMFNKKSTNSSTKLAVSFRYGSNVFHVQELVLPISEMTQTDAPIVPYLWAQKKIECLSAFPHLFKEEIKQIGFDFRIVTDSSSLVVLEKLDQYLKHDITPPESLPLVLGEFKKLKKEEADSKLKQEQQKTERILSMWKQRVDWHKTDFKLPEIQPIRQTVNEIRLNELPSSTITSTTSEITTTGSINIYNNNNNNNNSNDLLLPPPPPPGMDAVSCPITLNEEVELCCDEECEEWCTENSADSLIMSRDECLSSPPPPPPSLSMRSDCLPPPPSSGKQSTAVPPPLSSGPPPSRPSMSSIPQSQSISRSAISPVLSRSRCAESSVTASSSLLGDIRQRNILSSSEQQSSSVASVVEESSSSVSGSISIKAWSPDATYYSLIKSSSNPYKEYLKQRKSYRDSPAFYLDVADMFLTSLNSRELGVRVLSNVAELELENVQLYRIVGYRLDQADELELAEWVFEKIKKISPHEPQSYRDLALVKERMGKYEESMKLFNRVITDKWDSRFDEIELTVATEMNHLLLKNPDLPIIDKRFIHNFDLDIRISMAWDTDMVDIDLHVNEPAPHGEHAYFAHNRTRIGGYVSRDFRQGYGPEEYMVKKAPKGTYKATTNYFSSHSQSLTGGTTILCTFFSNYMRPDEKRQMVTIRLSSHKENIEICDIEIV</sequence>
<dbReference type="AlphaFoldDB" id="D2VNU1"/>
<dbReference type="EMBL" id="GG738885">
    <property type="protein sequence ID" value="EFC41554.1"/>
    <property type="molecule type" value="Genomic_DNA"/>
</dbReference>
<dbReference type="VEuPathDB" id="AmoebaDB:NAEGRDRAFT_80675"/>
<keyword evidence="4" id="KW-1185">Reference proteome</keyword>
<dbReference type="Gene3D" id="1.25.40.10">
    <property type="entry name" value="Tetratricopeptide repeat domain"/>
    <property type="match status" value="1"/>
</dbReference>